<accession>A0AAE0TA69</accession>
<feature type="non-terminal residue" evidence="1">
    <location>
        <position position="60"/>
    </location>
</feature>
<reference evidence="1" key="1">
    <citation type="journal article" date="2021" name="Genome Biol. Evol.">
        <title>A High-Quality Reference Genome for a Parasitic Bivalve with Doubly Uniparental Inheritance (Bivalvia: Unionida).</title>
        <authorList>
            <person name="Smith C.H."/>
        </authorList>
    </citation>
    <scope>NUCLEOTIDE SEQUENCE</scope>
    <source>
        <strain evidence="1">CHS0354</strain>
    </source>
</reference>
<protein>
    <submittedName>
        <fullName evidence="1">Uncharacterized protein</fullName>
    </submittedName>
</protein>
<gene>
    <name evidence="1" type="ORF">CHS0354_010759</name>
</gene>
<keyword evidence="2" id="KW-1185">Reference proteome</keyword>
<organism evidence="1 2">
    <name type="scientific">Potamilus streckersoni</name>
    <dbReference type="NCBI Taxonomy" id="2493646"/>
    <lineage>
        <taxon>Eukaryota</taxon>
        <taxon>Metazoa</taxon>
        <taxon>Spiralia</taxon>
        <taxon>Lophotrochozoa</taxon>
        <taxon>Mollusca</taxon>
        <taxon>Bivalvia</taxon>
        <taxon>Autobranchia</taxon>
        <taxon>Heteroconchia</taxon>
        <taxon>Palaeoheterodonta</taxon>
        <taxon>Unionida</taxon>
        <taxon>Unionoidea</taxon>
        <taxon>Unionidae</taxon>
        <taxon>Ambleminae</taxon>
        <taxon>Lampsilini</taxon>
        <taxon>Potamilus</taxon>
    </lineage>
</organism>
<comment type="caution">
    <text evidence="1">The sequence shown here is derived from an EMBL/GenBank/DDBJ whole genome shotgun (WGS) entry which is preliminary data.</text>
</comment>
<name>A0AAE0TA69_9BIVA</name>
<dbReference type="AlphaFoldDB" id="A0AAE0TA69"/>
<evidence type="ECO:0000313" key="1">
    <source>
        <dbReference type="EMBL" id="KAK3606130.1"/>
    </source>
</evidence>
<evidence type="ECO:0000313" key="2">
    <source>
        <dbReference type="Proteomes" id="UP001195483"/>
    </source>
</evidence>
<reference evidence="1" key="2">
    <citation type="journal article" date="2021" name="Genome Biol. Evol.">
        <title>Developing a high-quality reference genome for a parasitic bivalve with doubly uniparental inheritance (Bivalvia: Unionida).</title>
        <authorList>
            <person name="Smith C.H."/>
        </authorList>
    </citation>
    <scope>NUCLEOTIDE SEQUENCE</scope>
    <source>
        <strain evidence="1">CHS0354</strain>
        <tissue evidence="1">Mantle</tissue>
    </source>
</reference>
<dbReference type="Proteomes" id="UP001195483">
    <property type="component" value="Unassembled WGS sequence"/>
</dbReference>
<reference evidence="1" key="3">
    <citation type="submission" date="2023-05" db="EMBL/GenBank/DDBJ databases">
        <authorList>
            <person name="Smith C.H."/>
        </authorList>
    </citation>
    <scope>NUCLEOTIDE SEQUENCE</scope>
    <source>
        <strain evidence="1">CHS0354</strain>
        <tissue evidence="1">Mantle</tissue>
    </source>
</reference>
<proteinExistence type="predicted"/>
<sequence>MKGKEMKNSYNIVQEKIRSLTQVHTMSKRLKRVKRLIILVNVPALMMKMYQSPNRTEFLE</sequence>
<dbReference type="EMBL" id="JAEAOA010000675">
    <property type="protein sequence ID" value="KAK3606130.1"/>
    <property type="molecule type" value="Genomic_DNA"/>
</dbReference>